<gene>
    <name evidence="1" type="ORF">H8707_06425</name>
</gene>
<proteinExistence type="predicted"/>
<dbReference type="AlphaFoldDB" id="A0A926EWS2"/>
<organism evidence="1 2">
    <name type="scientific">Paratissierella segnis</name>
    <dbReference type="NCBI Taxonomy" id="2763679"/>
    <lineage>
        <taxon>Bacteria</taxon>
        <taxon>Bacillati</taxon>
        <taxon>Bacillota</taxon>
        <taxon>Tissierellia</taxon>
        <taxon>Tissierellales</taxon>
        <taxon>Tissierellaceae</taxon>
        <taxon>Paratissierella</taxon>
    </lineage>
</organism>
<reference evidence="1" key="1">
    <citation type="submission" date="2020-08" db="EMBL/GenBank/DDBJ databases">
        <title>Genome public.</title>
        <authorList>
            <person name="Liu C."/>
            <person name="Sun Q."/>
        </authorList>
    </citation>
    <scope>NUCLEOTIDE SEQUENCE</scope>
    <source>
        <strain evidence="1">BX21</strain>
    </source>
</reference>
<evidence type="ECO:0000313" key="2">
    <source>
        <dbReference type="Proteomes" id="UP000601171"/>
    </source>
</evidence>
<accession>A0A926EWS2</accession>
<dbReference type="Proteomes" id="UP000601171">
    <property type="component" value="Unassembled WGS sequence"/>
</dbReference>
<evidence type="ECO:0000313" key="1">
    <source>
        <dbReference type="EMBL" id="MBC8587869.1"/>
    </source>
</evidence>
<protein>
    <submittedName>
        <fullName evidence="1">Uncharacterized protein</fullName>
    </submittedName>
</protein>
<name>A0A926EWS2_9FIRM</name>
<sequence length="74" mass="8116">MQNRKMKDNLSIKTISAPGNIVTQSNIVGNAGTGAFCVYNNERHAVGTKIKNEDGREYLCSQDGSWQVINEEGN</sequence>
<dbReference type="EMBL" id="JACRTG010000016">
    <property type="protein sequence ID" value="MBC8587869.1"/>
    <property type="molecule type" value="Genomic_DNA"/>
</dbReference>
<comment type="caution">
    <text evidence="1">The sequence shown here is derived from an EMBL/GenBank/DDBJ whole genome shotgun (WGS) entry which is preliminary data.</text>
</comment>
<keyword evidence="2" id="KW-1185">Reference proteome</keyword>